<proteinExistence type="predicted"/>
<sequence>MIRGIILVAVGGAALSMACFGVASVRGPMGWHVPDLGVLIDDDGDAPQSPMASRTLDWKGGEALTFELPATIVYTQGPTSSITVSGPKRAIDRVTLDDDVIDLDHESTRSWHIHHLRIVVTAPGLKALTVRSAGSLTLQNVAVDHLRLTVEGAADVVGHGRADAITLNVAGAAHADLSDMVVRDADIDIEGAGHVTAGPTGRASIHLSGIGAVELTRQPASLTKDIEGLGTVTVDEAAKGTSL</sequence>
<protein>
    <submittedName>
        <fullName evidence="2">DUF2807 domain-containing protein</fullName>
    </submittedName>
</protein>
<name>A0A7W4I6S5_GLUDI</name>
<comment type="caution">
    <text evidence="2">The sequence shown here is derived from an EMBL/GenBank/DDBJ whole genome shotgun (WGS) entry which is preliminary data.</text>
</comment>
<evidence type="ECO:0000313" key="2">
    <source>
        <dbReference type="EMBL" id="MBB2157325.1"/>
    </source>
</evidence>
<dbReference type="EMBL" id="JABEQG010000028">
    <property type="protein sequence ID" value="MBB2157325.1"/>
    <property type="molecule type" value="Genomic_DNA"/>
</dbReference>
<evidence type="ECO:0000259" key="1">
    <source>
        <dbReference type="Pfam" id="PF10988"/>
    </source>
</evidence>
<organism evidence="2 3">
    <name type="scientific">Gluconacetobacter diazotrophicus</name>
    <name type="common">Acetobacter diazotrophicus</name>
    <dbReference type="NCBI Taxonomy" id="33996"/>
    <lineage>
        <taxon>Bacteria</taxon>
        <taxon>Pseudomonadati</taxon>
        <taxon>Pseudomonadota</taxon>
        <taxon>Alphaproteobacteria</taxon>
        <taxon>Acetobacterales</taxon>
        <taxon>Acetobacteraceae</taxon>
        <taxon>Gluconacetobacter</taxon>
    </lineage>
</organism>
<dbReference type="InterPro" id="IPR021255">
    <property type="entry name" value="DUF2807"/>
</dbReference>
<reference evidence="2 3" key="1">
    <citation type="submission" date="2020-04" db="EMBL/GenBank/DDBJ databases">
        <title>Description of novel Gluconacetobacter.</title>
        <authorList>
            <person name="Sombolestani A."/>
        </authorList>
    </citation>
    <scope>NUCLEOTIDE SEQUENCE [LARGE SCALE GENOMIC DNA]</scope>
    <source>
        <strain evidence="2 3">LMG 7603</strain>
    </source>
</reference>
<dbReference type="Pfam" id="PF10988">
    <property type="entry name" value="DUF2807"/>
    <property type="match status" value="1"/>
</dbReference>
<dbReference type="PROSITE" id="PS51257">
    <property type="entry name" value="PROKAR_LIPOPROTEIN"/>
    <property type="match status" value="1"/>
</dbReference>
<dbReference type="RefSeq" id="WP_012225648.1">
    <property type="nucleotide sequence ID" value="NZ_JABEQG010000028.1"/>
</dbReference>
<gene>
    <name evidence="2" type="ORF">HLH33_13550</name>
</gene>
<evidence type="ECO:0000313" key="3">
    <source>
        <dbReference type="Proteomes" id="UP000550787"/>
    </source>
</evidence>
<accession>A0A7W4I6S5</accession>
<dbReference type="AlphaFoldDB" id="A0A7W4I6S5"/>
<dbReference type="Gene3D" id="2.160.20.120">
    <property type="match status" value="1"/>
</dbReference>
<dbReference type="Proteomes" id="UP000550787">
    <property type="component" value="Unassembled WGS sequence"/>
</dbReference>
<feature type="domain" description="Putative auto-transporter adhesin head GIN" evidence="1">
    <location>
        <begin position="64"/>
        <end position="219"/>
    </location>
</feature>
<dbReference type="OMA" id="ESTRSWH"/>